<proteinExistence type="predicted"/>
<organism evidence="7 8">
    <name type="scientific">Amphibalanus amphitrite</name>
    <name type="common">Striped barnacle</name>
    <name type="synonym">Balanus amphitrite</name>
    <dbReference type="NCBI Taxonomy" id="1232801"/>
    <lineage>
        <taxon>Eukaryota</taxon>
        <taxon>Metazoa</taxon>
        <taxon>Ecdysozoa</taxon>
        <taxon>Arthropoda</taxon>
        <taxon>Crustacea</taxon>
        <taxon>Multicrustacea</taxon>
        <taxon>Cirripedia</taxon>
        <taxon>Thoracica</taxon>
        <taxon>Thoracicalcarea</taxon>
        <taxon>Balanomorpha</taxon>
        <taxon>Balanoidea</taxon>
        <taxon>Balanidae</taxon>
        <taxon>Amphibalaninae</taxon>
        <taxon>Amphibalanus</taxon>
    </lineage>
</organism>
<dbReference type="InterPro" id="IPR051588">
    <property type="entry name" value="Cobalamin_Transport"/>
</dbReference>
<dbReference type="GO" id="GO:0015889">
    <property type="term" value="P:cobalamin transport"/>
    <property type="evidence" value="ECO:0007669"/>
    <property type="project" value="InterPro"/>
</dbReference>
<dbReference type="PANTHER" id="PTHR10559">
    <property type="entry name" value="TRANSCOBALAMIN-1/GASTRIC INTRINSIC FACTOR"/>
    <property type="match status" value="1"/>
</dbReference>
<dbReference type="Pfam" id="PF01122">
    <property type="entry name" value="Cobalamin_bind"/>
    <property type="match status" value="1"/>
</dbReference>
<evidence type="ECO:0000256" key="2">
    <source>
        <dbReference type="ARBA" id="ARBA00022525"/>
    </source>
</evidence>
<dbReference type="EMBL" id="VIIS01000371">
    <property type="protein sequence ID" value="KAF0309840.1"/>
    <property type="molecule type" value="Genomic_DNA"/>
</dbReference>
<evidence type="ECO:0000256" key="1">
    <source>
        <dbReference type="ARBA" id="ARBA00004613"/>
    </source>
</evidence>
<dbReference type="AlphaFoldDB" id="A0A6A4X1A9"/>
<evidence type="ECO:0000256" key="3">
    <source>
        <dbReference type="ARBA" id="ARBA00022729"/>
    </source>
</evidence>
<sequence>MWGRRDYPLTTGRIAEYVLAFVSLCFDVRSFHGRDMTAILQHHPGVMDYESAFVVLATCAAGAPVRRRSYSKLMTVAHDPNDLHGTDTLALSVLALRCVAETTSRSVDRHLSGPIAALVTRQEADGGFGNFHSTLLAVQALRLEREQGWNESAAVAYLLSHQQEDGSFGNLFDTTQVLPVLLGRTLLNVTTTDCHRDGGGAEVTEDPPTVPPPTTTAAPPTLINFTLWLWVGPDVNKTFSQALTIPQNTSLFDAMKLAAERDSNFEFSATVWPNGHYIHTIGGVHEQKVGYMFWLLYRLKASPNVESKPVNTQLSATGVDDVFPEEGEHILFWYKKI</sequence>
<comment type="caution">
    <text evidence="7">The sequence shown here is derived from an EMBL/GenBank/DDBJ whole genome shotgun (WGS) entry which is preliminary data.</text>
</comment>
<feature type="disulfide bond" evidence="5">
    <location>
        <begin position="59"/>
        <end position="98"/>
    </location>
</feature>
<keyword evidence="8" id="KW-1185">Reference proteome</keyword>
<dbReference type="GO" id="GO:0031419">
    <property type="term" value="F:cobalamin binding"/>
    <property type="evidence" value="ECO:0007669"/>
    <property type="project" value="InterPro"/>
</dbReference>
<evidence type="ECO:0000256" key="6">
    <source>
        <dbReference type="SAM" id="MobiDB-lite"/>
    </source>
</evidence>
<reference evidence="7 8" key="1">
    <citation type="submission" date="2019-07" db="EMBL/GenBank/DDBJ databases">
        <title>Draft genome assembly of a fouling barnacle, Amphibalanus amphitrite (Darwin, 1854): The first reference genome for Thecostraca.</title>
        <authorList>
            <person name="Kim W."/>
        </authorList>
    </citation>
    <scope>NUCLEOTIDE SEQUENCE [LARGE SCALE GENOMIC DNA]</scope>
    <source>
        <strain evidence="7">SNU_AA5</strain>
        <tissue evidence="7">Soma without cirri and trophi</tissue>
    </source>
</reference>
<feature type="binding site" evidence="4">
    <location>
        <begin position="294"/>
        <end position="296"/>
    </location>
    <ligand>
        <name>cyanocob(III)alamin</name>
        <dbReference type="ChEBI" id="CHEBI:17439"/>
    </ligand>
</feature>
<evidence type="ECO:0008006" key="9">
    <source>
        <dbReference type="Google" id="ProtNLM"/>
    </source>
</evidence>
<dbReference type="SUPFAM" id="SSF48239">
    <property type="entry name" value="Terpenoid cyclases/Protein prenyltransferases"/>
    <property type="match status" value="1"/>
</dbReference>
<gene>
    <name evidence="7" type="ORF">FJT64_019094</name>
</gene>
<feature type="region of interest" description="Disordered" evidence="6">
    <location>
        <begin position="197"/>
        <end position="217"/>
    </location>
</feature>
<feature type="binding site" evidence="4">
    <location>
        <position position="87"/>
    </location>
    <ligand>
        <name>cyanocob(III)alamin</name>
        <dbReference type="ChEBI" id="CHEBI:17439"/>
    </ligand>
</feature>
<dbReference type="InterPro" id="IPR002157">
    <property type="entry name" value="Cbl-bd_prot"/>
</dbReference>
<protein>
    <recommendedName>
        <fullName evidence="9">Transcobalamin-2</fullName>
    </recommendedName>
</protein>
<dbReference type="InterPro" id="IPR008930">
    <property type="entry name" value="Terpenoid_cyclase/PrenylTrfase"/>
</dbReference>
<dbReference type="Gene3D" id="2.170.130.30">
    <property type="match status" value="1"/>
</dbReference>
<keyword evidence="5" id="KW-1015">Disulfide bond</keyword>
<evidence type="ECO:0000256" key="5">
    <source>
        <dbReference type="PIRSR" id="PIRSR602157-2"/>
    </source>
</evidence>
<dbReference type="GO" id="GO:0005615">
    <property type="term" value="C:extracellular space"/>
    <property type="evidence" value="ECO:0007669"/>
    <property type="project" value="TreeGrafter"/>
</dbReference>
<accession>A0A6A4X1A9</accession>
<dbReference type="OrthoDB" id="6343110at2759"/>
<keyword evidence="4" id="KW-0170">Cobalt</keyword>
<evidence type="ECO:0000256" key="4">
    <source>
        <dbReference type="PIRSR" id="PIRSR602157-1"/>
    </source>
</evidence>
<dbReference type="Proteomes" id="UP000440578">
    <property type="component" value="Unassembled WGS sequence"/>
</dbReference>
<comment type="subcellular location">
    <subcellularLocation>
        <location evidence="1">Secreted</location>
    </subcellularLocation>
</comment>
<dbReference type="Gene3D" id="1.50.10.20">
    <property type="match status" value="1"/>
</dbReference>
<evidence type="ECO:0000313" key="8">
    <source>
        <dbReference type="Proteomes" id="UP000440578"/>
    </source>
</evidence>
<feature type="binding site" evidence="4">
    <location>
        <position position="176"/>
    </location>
    <ligand>
        <name>cyanocob(III)alamin</name>
        <dbReference type="ChEBI" id="CHEBI:17439"/>
    </ligand>
</feature>
<feature type="binding site" evidence="4">
    <location>
        <position position="130"/>
    </location>
    <ligand>
        <name>cyanocob(III)alamin</name>
        <dbReference type="ChEBI" id="CHEBI:17439"/>
    </ligand>
</feature>
<keyword evidence="2" id="KW-0964">Secreted</keyword>
<feature type="binding site" evidence="4">
    <location>
        <begin position="277"/>
        <end position="278"/>
    </location>
    <ligand>
        <name>cyanocob(III)alamin</name>
        <dbReference type="ChEBI" id="CHEBI:17439"/>
    </ligand>
</feature>
<dbReference type="PANTHER" id="PTHR10559:SF18">
    <property type="entry name" value="TRANSCOBALAMIN II"/>
    <property type="match status" value="1"/>
</dbReference>
<name>A0A6A4X1A9_AMPAM</name>
<keyword evidence="3" id="KW-0732">Signal</keyword>
<evidence type="ECO:0000313" key="7">
    <source>
        <dbReference type="EMBL" id="KAF0309840.1"/>
    </source>
</evidence>